<evidence type="ECO:0000313" key="1">
    <source>
        <dbReference type="EMBL" id="QIM52564.1"/>
    </source>
</evidence>
<evidence type="ECO:0000313" key="2">
    <source>
        <dbReference type="Proteomes" id="UP000503162"/>
    </source>
</evidence>
<dbReference type="Proteomes" id="UP000503162">
    <property type="component" value="Chromosome"/>
</dbReference>
<protein>
    <submittedName>
        <fullName evidence="1">Uncharacterized protein</fullName>
    </submittedName>
</protein>
<sequence length="177" mass="19423">MNPDAPSPANPPGPHVPAALPEGRLVGRVAFGDAVRAAMAAAAAEGWSGIVLADDNFDGWPLGERAVVEGLNAWARQGRRLRLLARDFALLRQQHPRFVQWRTTWSHLVEAHGVPQASPHEIPGVIWTPTWTLERLDPVRCTLVAERSAERRVALAERLDDWWAKGRPAFAATTLGL</sequence>
<dbReference type="KEGG" id="hcz:G9Q37_10600"/>
<dbReference type="RefSeq" id="WP_166227166.1">
    <property type="nucleotide sequence ID" value="NZ_CP049989.1"/>
</dbReference>
<proteinExistence type="predicted"/>
<dbReference type="EMBL" id="CP049989">
    <property type="protein sequence ID" value="QIM52564.1"/>
    <property type="molecule type" value="Genomic_DNA"/>
</dbReference>
<dbReference type="AlphaFoldDB" id="A0A6G8IH96"/>
<organism evidence="1 2">
    <name type="scientific">Hydrogenophaga crocea</name>
    <dbReference type="NCBI Taxonomy" id="2716225"/>
    <lineage>
        <taxon>Bacteria</taxon>
        <taxon>Pseudomonadati</taxon>
        <taxon>Pseudomonadota</taxon>
        <taxon>Betaproteobacteria</taxon>
        <taxon>Burkholderiales</taxon>
        <taxon>Comamonadaceae</taxon>
        <taxon>Hydrogenophaga</taxon>
    </lineage>
</organism>
<reference evidence="1 2" key="1">
    <citation type="submission" date="2020-03" db="EMBL/GenBank/DDBJ databases">
        <title>Hydrogenophaga sp. nov. isolated from cyanobacterial mat.</title>
        <authorList>
            <person name="Thorat V."/>
            <person name="Kirdat K."/>
            <person name="Tiwarekar B."/>
            <person name="Costa E.D."/>
            <person name="Yadav A."/>
        </authorList>
    </citation>
    <scope>NUCLEOTIDE SEQUENCE [LARGE SCALE GENOMIC DNA]</scope>
    <source>
        <strain evidence="1 2">BA0156</strain>
    </source>
</reference>
<name>A0A6G8IH96_9BURK</name>
<gene>
    <name evidence="1" type="ORF">G9Q37_10600</name>
</gene>
<keyword evidence="2" id="KW-1185">Reference proteome</keyword>
<accession>A0A6G8IH96</accession>